<feature type="domain" description="SAM" evidence="3">
    <location>
        <begin position="10"/>
        <end position="74"/>
    </location>
</feature>
<accession>A0A5B7E6F9</accession>
<dbReference type="Proteomes" id="UP000324222">
    <property type="component" value="Unassembled WGS sequence"/>
</dbReference>
<dbReference type="InterPro" id="IPR033635">
    <property type="entry name" value="ANKS1/Caskin"/>
</dbReference>
<evidence type="ECO:0000256" key="2">
    <source>
        <dbReference type="ARBA" id="ARBA00023043"/>
    </source>
</evidence>
<organism evidence="4 5">
    <name type="scientific">Portunus trituberculatus</name>
    <name type="common">Swimming crab</name>
    <name type="synonym">Neptunus trituberculatus</name>
    <dbReference type="NCBI Taxonomy" id="210409"/>
    <lineage>
        <taxon>Eukaryota</taxon>
        <taxon>Metazoa</taxon>
        <taxon>Ecdysozoa</taxon>
        <taxon>Arthropoda</taxon>
        <taxon>Crustacea</taxon>
        <taxon>Multicrustacea</taxon>
        <taxon>Malacostraca</taxon>
        <taxon>Eumalacostraca</taxon>
        <taxon>Eucarida</taxon>
        <taxon>Decapoda</taxon>
        <taxon>Pleocyemata</taxon>
        <taxon>Brachyura</taxon>
        <taxon>Eubrachyura</taxon>
        <taxon>Portunoidea</taxon>
        <taxon>Portunidae</taxon>
        <taxon>Portuninae</taxon>
        <taxon>Portunus</taxon>
    </lineage>
</organism>
<protein>
    <submittedName>
        <fullName evidence="4">Ephrin type-A receptor 1</fullName>
    </submittedName>
</protein>
<dbReference type="InterPro" id="IPR001660">
    <property type="entry name" value="SAM"/>
</dbReference>
<evidence type="ECO:0000313" key="4">
    <source>
        <dbReference type="EMBL" id="MPC29378.1"/>
    </source>
</evidence>
<reference evidence="4 5" key="1">
    <citation type="submission" date="2019-05" db="EMBL/GenBank/DDBJ databases">
        <title>Another draft genome of Portunus trituberculatus and its Hox gene families provides insights of decapod evolution.</title>
        <authorList>
            <person name="Jeong J.-H."/>
            <person name="Song I."/>
            <person name="Kim S."/>
            <person name="Choi T."/>
            <person name="Kim D."/>
            <person name="Ryu S."/>
            <person name="Kim W."/>
        </authorList>
    </citation>
    <scope>NUCLEOTIDE SEQUENCE [LARGE SCALE GENOMIC DNA]</scope>
    <source>
        <tissue evidence="4">Muscle</tissue>
    </source>
</reference>
<dbReference type="OrthoDB" id="196165at2759"/>
<sequence length="79" mass="9109">MQRPPQVPEEVPETVEQWLEGLALTDYVDNFHLNGIYCPLAAINLTKRDLQLMGVYMQGHRKKILLSLAALKESLFRQQ</sequence>
<keyword evidence="4" id="KW-0675">Receptor</keyword>
<comment type="caution">
    <text evidence="4">The sequence shown here is derived from an EMBL/GenBank/DDBJ whole genome shotgun (WGS) entry which is preliminary data.</text>
</comment>
<evidence type="ECO:0000259" key="3">
    <source>
        <dbReference type="PROSITE" id="PS50105"/>
    </source>
</evidence>
<dbReference type="PANTHER" id="PTHR24174">
    <property type="entry name" value="ANKYRIN REPEAT AND STERILE ALPHA MOTIF DOMAIN-CONTAINING PROTEIN 1"/>
    <property type="match status" value="1"/>
</dbReference>
<dbReference type="Gene3D" id="1.10.150.50">
    <property type="entry name" value="Transcription Factor, Ets-1"/>
    <property type="match status" value="1"/>
</dbReference>
<keyword evidence="5" id="KW-1185">Reference proteome</keyword>
<dbReference type="Pfam" id="PF07647">
    <property type="entry name" value="SAM_2"/>
    <property type="match status" value="1"/>
</dbReference>
<keyword evidence="1" id="KW-0677">Repeat</keyword>
<dbReference type="PANTHER" id="PTHR24174:SF16">
    <property type="entry name" value="CASKIN-2"/>
    <property type="match status" value="1"/>
</dbReference>
<name>A0A5B7E6F9_PORTR</name>
<keyword evidence="2" id="KW-0040">ANK repeat</keyword>
<evidence type="ECO:0000313" key="5">
    <source>
        <dbReference type="Proteomes" id="UP000324222"/>
    </source>
</evidence>
<dbReference type="SUPFAM" id="SSF47769">
    <property type="entry name" value="SAM/Pointed domain"/>
    <property type="match status" value="1"/>
</dbReference>
<dbReference type="EMBL" id="VSRR010002062">
    <property type="protein sequence ID" value="MPC29378.1"/>
    <property type="molecule type" value="Genomic_DNA"/>
</dbReference>
<evidence type="ECO:0000256" key="1">
    <source>
        <dbReference type="ARBA" id="ARBA00022737"/>
    </source>
</evidence>
<gene>
    <name evidence="4" type="primary">EPHA1</name>
    <name evidence="4" type="ORF">E2C01_022607</name>
</gene>
<dbReference type="SMART" id="SM00454">
    <property type="entry name" value="SAM"/>
    <property type="match status" value="1"/>
</dbReference>
<dbReference type="InterPro" id="IPR013761">
    <property type="entry name" value="SAM/pointed_sf"/>
</dbReference>
<dbReference type="AlphaFoldDB" id="A0A5B7E6F9"/>
<proteinExistence type="predicted"/>
<dbReference type="PROSITE" id="PS50105">
    <property type="entry name" value="SAM_DOMAIN"/>
    <property type="match status" value="1"/>
</dbReference>